<feature type="domain" description="Proteasome component Ecm29 N-terminal" evidence="6">
    <location>
        <begin position="14"/>
        <end position="526"/>
    </location>
</feature>
<evidence type="ECO:0000256" key="2">
    <source>
        <dbReference type="ARBA" id="ARBA00022490"/>
    </source>
</evidence>
<evidence type="ECO:0000256" key="3">
    <source>
        <dbReference type="ARBA" id="ARBA00022737"/>
    </source>
</evidence>
<dbReference type="GO" id="GO:0060090">
    <property type="term" value="F:molecular adaptor activity"/>
    <property type="evidence" value="ECO:0007669"/>
    <property type="project" value="InterPro"/>
</dbReference>
<evidence type="ECO:0000259" key="7">
    <source>
        <dbReference type="Pfam" id="PF23702"/>
    </source>
</evidence>
<dbReference type="GO" id="GO:0043248">
    <property type="term" value="P:proteasome assembly"/>
    <property type="evidence" value="ECO:0007669"/>
    <property type="project" value="InterPro"/>
</dbReference>
<dbReference type="SUPFAM" id="SSF48371">
    <property type="entry name" value="ARM repeat"/>
    <property type="match status" value="3"/>
</dbReference>
<protein>
    <submittedName>
        <fullName evidence="9">ARM repeat-containing protein</fullName>
    </submittedName>
</protein>
<comment type="subcellular location">
    <subcellularLocation>
        <location evidence="1">Cytoplasm</location>
    </subcellularLocation>
</comment>
<dbReference type="InterPro" id="IPR024372">
    <property type="entry name" value="Ecm29_N"/>
</dbReference>
<proteinExistence type="predicted"/>
<dbReference type="Pfam" id="PF13001">
    <property type="entry name" value="ECM29_N"/>
    <property type="match status" value="1"/>
</dbReference>
<organism evidence="9 10">
    <name type="scientific">Rhizoclosmatium globosum</name>
    <dbReference type="NCBI Taxonomy" id="329046"/>
    <lineage>
        <taxon>Eukaryota</taxon>
        <taxon>Fungi</taxon>
        <taxon>Fungi incertae sedis</taxon>
        <taxon>Chytridiomycota</taxon>
        <taxon>Chytridiomycota incertae sedis</taxon>
        <taxon>Chytridiomycetes</taxon>
        <taxon>Chytridiales</taxon>
        <taxon>Chytriomycetaceae</taxon>
        <taxon>Rhizoclosmatium</taxon>
    </lineage>
</organism>
<keyword evidence="3" id="KW-0677">Repeat</keyword>
<dbReference type="Pfam" id="PF23731">
    <property type="entry name" value="ARM_ECM29_C"/>
    <property type="match status" value="1"/>
</dbReference>
<dbReference type="Proteomes" id="UP000193642">
    <property type="component" value="Unassembled WGS sequence"/>
</dbReference>
<feature type="region of interest" description="Disordered" evidence="5">
    <location>
        <begin position="624"/>
        <end position="653"/>
    </location>
</feature>
<evidence type="ECO:0000313" key="9">
    <source>
        <dbReference type="EMBL" id="ORY37989.1"/>
    </source>
</evidence>
<reference evidence="9 10" key="1">
    <citation type="submission" date="2016-07" db="EMBL/GenBank/DDBJ databases">
        <title>Pervasive Adenine N6-methylation of Active Genes in Fungi.</title>
        <authorList>
            <consortium name="DOE Joint Genome Institute"/>
            <person name="Mondo S.J."/>
            <person name="Dannebaum R.O."/>
            <person name="Kuo R.C."/>
            <person name="Labutti K."/>
            <person name="Haridas S."/>
            <person name="Kuo A."/>
            <person name="Salamov A."/>
            <person name="Ahrendt S.R."/>
            <person name="Lipzen A."/>
            <person name="Sullivan W."/>
            <person name="Andreopoulos W.B."/>
            <person name="Clum A."/>
            <person name="Lindquist E."/>
            <person name="Daum C."/>
            <person name="Ramamoorthy G.K."/>
            <person name="Gryganskyi A."/>
            <person name="Culley D."/>
            <person name="Magnuson J.K."/>
            <person name="James T.Y."/>
            <person name="O'Malley M.A."/>
            <person name="Stajich J.E."/>
            <person name="Spatafora J.W."/>
            <person name="Visel A."/>
            <person name="Grigoriev I.V."/>
        </authorList>
    </citation>
    <scope>NUCLEOTIDE SEQUENCE [LARGE SCALE GENOMIC DNA]</scope>
    <source>
        <strain evidence="9 10">JEL800</strain>
    </source>
</reference>
<dbReference type="InterPro" id="IPR016024">
    <property type="entry name" value="ARM-type_fold"/>
</dbReference>
<name>A0A1Y2BTC4_9FUNG</name>
<keyword evidence="10" id="KW-1185">Reference proteome</keyword>
<sequence>MANAVTAASELALLESVELKIALASTDAAFSQTLSQFLCPLLRKLNSAFASTPKKVVEIVTHISKRSRAIQKNSLPLLDLVALVHESNHNLTLSLALMFVEMAVEKVASNNGASNDNIDLMRITFPLVKNIAQRIPKHQQLIFNLVTPILAAYEPVRSMNPSVKSLYPLDPFGFEQPQHQKDFEFLLTKWADLMLYSTPPSAASAEVFVPPSLSRSAVLFVTKEGKAKWTTNSTVLKSTKAGLLKFLQLEQMVPQNLYASLRYTLYTTATIDPSHEVSSAAEDALKRMTKPSLEDPELVTLMYQLYQGTGGSNDDNDKRSPASNLVKQKVLNVLSRSVKAANEFPAMLQVSFDALYGESTTSKLRNAGIAFIQWIARMGEPAKIKPVAPILLSGLLKLIDESGVGQEGENKDSEGLRGFAYEAVGLLSKRAPEIFVKDLSILKAFFKAVSSETRNVRVSVQEALSTMIEAYKNICTEFPESRAEVEQILLDNIEKPEHQARHISVKYANALFPFSSPLARTLNLIASADPHLSVREESTRGLAFPPPISPTATPSETSTFLATLPSLKDLADTISTMERKPRLTARRPGVKYVGGLTSEAYSHALEFLWKALVAHADPTKKVDDGWFTRGSTGSDDDGLGGGGGGSGGGSSIRDLETRTRVKQYLKRVWTPSSSIDVDSVESKGGGGVSQFLDLVERGLRSNEPDAVLQSTASSCLVELISLCPSSLAESYRDKVDWVKTFLGSLKTETRHCMARVLGIIGTSEVGGNVDGFRKLVEELEKTARDTSKQTTFEARNGAVLALGFLLGRLRYRYSETWTNYLDRTAANKIVAIVAEELDSTSSLHVQGACVSLAEIARYGELPLLIGEDTAVTPMEVDGAPKPAVLVPASPEKWTRVALLKKLIELGKSTKDTKLQEAAISALGQIALGTPEVTTQVLDFFYTLPSILSKHVEVNFTVGDALCALAGGFKATNMEEYLDIADVVFPPPGKAVATPDSKVMEGLLERCFHEIRPGGVPVAKKAVCVWLLSLVKFCGNIEQIKNNLPKMHQAFSNLISDRDEFTQEVASKGIGLVYELGDASIKSSLVESLVSTFTEGKKIAAQSVTADTTLFQEGSLGQTPDGANLTTYQSILSLASDLNQPDLVYKFMSLASHNAIWNSRRGASMGFGSIAALAERELAPYLSQIVPKLYRFQFDPNAKVAESMKSIWRSLVKDPKKAVDENFDLIIKDLLKGLGDRQWRTRESSCLALSDIMHGRQLAQIKPYLQETWAMCFRALDDIKESVRVAAFTACKTLTNVTVRYCDPTVVSVKEGQEIMDIVMPFFLTKGLGSKAEDVAKFSLATVLKITKKGGILLKPHMTDLVSTLLESLSSLEPQVLSYLTFHTDSYNITQEQLDSSRLSAAKSSPMMEAIDSCVENLDASVMETLMPKVFNIIRKGVGLPTKAGSARFVVTLAMRVPTELRPHADSTLKALSGAISDRSPAVRKSFATAIGHIAKLCTVPALQRLIAHLRTMYTETEDEDMRTVPGITFLEISRFSSDAFGNLGSDILPLAFLGRRDANEGIKKTWTEVWDENTAGASGAVKLYLGELMSLCTSLLGTTPSWNVKKQVGLTLGDIAKAIGGSIVDRMDTILPMLIEALGGRTWEGKESVLEALVTVSIEGKAYFETHASELENISKVVIREAKKNNKPYKRVALEYLGKYIDTLKLDKFEELEDYLVEMATADGDDDDDMDDDDIRKKPMNLAIRANAYKALGLCFPVAQASQAKWADQVLTQLIKGLDGNVWNTRIAILESIEKVFAKCENGIEGSIKEETLLAVIAGLGATMTDGKYTAVREQSLKTVKQVASRIKDTKLLNDKSRTAFITVIDEAVNKELISSIAEPLKEVRKLLSGMNLD</sequence>
<evidence type="ECO:0000259" key="6">
    <source>
        <dbReference type="Pfam" id="PF13001"/>
    </source>
</evidence>
<evidence type="ECO:0000256" key="1">
    <source>
        <dbReference type="ARBA" id="ARBA00004496"/>
    </source>
</evidence>
<dbReference type="OrthoDB" id="16066at2759"/>
<accession>A0A1Y2BTC4</accession>
<dbReference type="InterPro" id="IPR055443">
    <property type="entry name" value="HEAT_ECM29"/>
</dbReference>
<dbReference type="Pfam" id="PF24492">
    <property type="entry name" value="HEAT_ECM29"/>
    <property type="match status" value="1"/>
</dbReference>
<dbReference type="PANTHER" id="PTHR23346:SF19">
    <property type="entry name" value="PROTEASOME ADAPTER AND SCAFFOLD PROTEIN ECM29"/>
    <property type="match status" value="1"/>
</dbReference>
<dbReference type="STRING" id="329046.A0A1Y2BTC4"/>
<gene>
    <name evidence="9" type="ORF">BCR33DRAFT_789391</name>
</gene>
<dbReference type="GO" id="GO:0005737">
    <property type="term" value="C:cytoplasm"/>
    <property type="evidence" value="ECO:0007669"/>
    <property type="project" value="UniProtKB-SubCell"/>
</dbReference>
<evidence type="ECO:0000313" key="10">
    <source>
        <dbReference type="Proteomes" id="UP000193642"/>
    </source>
</evidence>
<keyword evidence="4" id="KW-0647">Proteasome</keyword>
<dbReference type="InterPro" id="IPR011989">
    <property type="entry name" value="ARM-like"/>
</dbReference>
<feature type="domain" description="Proteasome adapter and scaffold protein ECM29 HEAT-repeat" evidence="8">
    <location>
        <begin position="1353"/>
        <end position="1513"/>
    </location>
</feature>
<dbReference type="PANTHER" id="PTHR23346">
    <property type="entry name" value="TRANSLATIONAL ACTIVATOR GCN1-RELATED"/>
    <property type="match status" value="1"/>
</dbReference>
<dbReference type="EMBL" id="MCGO01000047">
    <property type="protein sequence ID" value="ORY37989.1"/>
    <property type="molecule type" value="Genomic_DNA"/>
</dbReference>
<dbReference type="GO" id="GO:0000502">
    <property type="term" value="C:proteasome complex"/>
    <property type="evidence" value="ECO:0007669"/>
    <property type="project" value="UniProtKB-KW"/>
</dbReference>
<evidence type="ECO:0000256" key="5">
    <source>
        <dbReference type="SAM" id="MobiDB-lite"/>
    </source>
</evidence>
<dbReference type="GO" id="GO:0036503">
    <property type="term" value="P:ERAD pathway"/>
    <property type="evidence" value="ECO:0007669"/>
    <property type="project" value="TreeGrafter"/>
</dbReference>
<feature type="domain" description="ECM29 ARM-like repeats" evidence="7">
    <location>
        <begin position="664"/>
        <end position="855"/>
    </location>
</feature>
<comment type="caution">
    <text evidence="9">The sequence shown here is derived from an EMBL/GenBank/DDBJ whole genome shotgun (WGS) entry which is preliminary data.</text>
</comment>
<dbReference type="GO" id="GO:0005634">
    <property type="term" value="C:nucleus"/>
    <property type="evidence" value="ECO:0007669"/>
    <property type="project" value="TreeGrafter"/>
</dbReference>
<feature type="compositionally biased region" description="Gly residues" evidence="5">
    <location>
        <begin position="639"/>
        <end position="650"/>
    </location>
</feature>
<dbReference type="Gene3D" id="1.25.10.10">
    <property type="entry name" value="Leucine-rich Repeat Variant"/>
    <property type="match status" value="4"/>
</dbReference>
<evidence type="ECO:0000259" key="8">
    <source>
        <dbReference type="Pfam" id="PF24492"/>
    </source>
</evidence>
<dbReference type="Pfam" id="PF23702">
    <property type="entry name" value="ARM_ECM29"/>
    <property type="match status" value="1"/>
</dbReference>
<evidence type="ECO:0000256" key="4">
    <source>
        <dbReference type="ARBA" id="ARBA00022942"/>
    </source>
</evidence>
<dbReference type="InterPro" id="IPR055444">
    <property type="entry name" value="ARM_ECM29"/>
</dbReference>
<keyword evidence="2" id="KW-0963">Cytoplasm</keyword>